<comment type="similarity">
    <text evidence="8 9">Belongs to the TRAP transporter small permease family.</text>
</comment>
<dbReference type="GO" id="GO:0005886">
    <property type="term" value="C:plasma membrane"/>
    <property type="evidence" value="ECO:0007669"/>
    <property type="project" value="UniProtKB-SubCell"/>
</dbReference>
<evidence type="ECO:0000313" key="12">
    <source>
        <dbReference type="Proteomes" id="UP000463224"/>
    </source>
</evidence>
<feature type="transmembrane region" description="Helical" evidence="9">
    <location>
        <begin position="132"/>
        <end position="152"/>
    </location>
</feature>
<dbReference type="RefSeq" id="WP_156714116.1">
    <property type="nucleotide sequence ID" value="NZ_WPHG01000004.1"/>
</dbReference>
<keyword evidence="6 9" id="KW-1133">Transmembrane helix</keyword>
<keyword evidence="4 9" id="KW-0997">Cell inner membrane</keyword>
<evidence type="ECO:0000256" key="4">
    <source>
        <dbReference type="ARBA" id="ARBA00022519"/>
    </source>
</evidence>
<keyword evidence="5 9" id="KW-0812">Transmembrane</keyword>
<comment type="caution">
    <text evidence="11">The sequence shown here is derived from an EMBL/GenBank/DDBJ whole genome shotgun (WGS) entry which is preliminary data.</text>
</comment>
<dbReference type="PANTHER" id="PTHR35011:SF10">
    <property type="entry name" value="TRAP TRANSPORTER SMALL PERMEASE PROTEIN"/>
    <property type="match status" value="1"/>
</dbReference>
<evidence type="ECO:0000256" key="6">
    <source>
        <dbReference type="ARBA" id="ARBA00022989"/>
    </source>
</evidence>
<sequence>MPSAGRTLRRALDALYTAGGVIAAVFMVAILVIIVLQMMARWSGQVFPGATDYAGYCMAGASFFAFAYALNHGAHIRVSILLNAVGGKRRYLELWCFAIGTAASAYFAWYAVKTTWLSYKLNDISQGQDATPIWIPQLVMAAGTVLLALCFVDHLFRLLVTGAHGIRSEILEQSHGE</sequence>
<dbReference type="Proteomes" id="UP000463224">
    <property type="component" value="Unassembled WGS sequence"/>
</dbReference>
<gene>
    <name evidence="11" type="ORF">GN330_18105</name>
</gene>
<evidence type="ECO:0000256" key="3">
    <source>
        <dbReference type="ARBA" id="ARBA00022475"/>
    </source>
</evidence>
<proteinExistence type="inferred from homology"/>
<feature type="transmembrane region" description="Helical" evidence="9">
    <location>
        <begin position="53"/>
        <end position="70"/>
    </location>
</feature>
<dbReference type="Pfam" id="PF04290">
    <property type="entry name" value="DctQ"/>
    <property type="match status" value="1"/>
</dbReference>
<evidence type="ECO:0000256" key="2">
    <source>
        <dbReference type="ARBA" id="ARBA00022448"/>
    </source>
</evidence>
<feature type="domain" description="Tripartite ATP-independent periplasmic transporters DctQ component" evidence="10">
    <location>
        <begin position="30"/>
        <end position="159"/>
    </location>
</feature>
<evidence type="ECO:0000313" key="11">
    <source>
        <dbReference type="EMBL" id="MVA99165.1"/>
    </source>
</evidence>
<keyword evidence="12" id="KW-1185">Reference proteome</keyword>
<evidence type="ECO:0000256" key="8">
    <source>
        <dbReference type="ARBA" id="ARBA00038436"/>
    </source>
</evidence>
<organism evidence="11 12">
    <name type="scientific">Nitratireductor arenosus</name>
    <dbReference type="NCBI Taxonomy" id="2682096"/>
    <lineage>
        <taxon>Bacteria</taxon>
        <taxon>Pseudomonadati</taxon>
        <taxon>Pseudomonadota</taxon>
        <taxon>Alphaproteobacteria</taxon>
        <taxon>Hyphomicrobiales</taxon>
        <taxon>Phyllobacteriaceae</taxon>
        <taxon>Nitratireductor</taxon>
    </lineage>
</organism>
<comment type="function">
    <text evidence="9">Part of the tripartite ATP-independent periplasmic (TRAP) transport system.</text>
</comment>
<dbReference type="EMBL" id="WPHG01000004">
    <property type="protein sequence ID" value="MVA99165.1"/>
    <property type="molecule type" value="Genomic_DNA"/>
</dbReference>
<comment type="subunit">
    <text evidence="9">The complex comprises the extracytoplasmic solute receptor protein and the two transmembrane proteins.</text>
</comment>
<protein>
    <recommendedName>
        <fullName evidence="9">TRAP transporter small permease protein</fullName>
    </recommendedName>
</protein>
<accession>A0A844QIN9</accession>
<name>A0A844QIN9_9HYPH</name>
<dbReference type="PANTHER" id="PTHR35011">
    <property type="entry name" value="2,3-DIKETO-L-GULONATE TRAP TRANSPORTER SMALL PERMEASE PROTEIN YIAM"/>
    <property type="match status" value="1"/>
</dbReference>
<dbReference type="InterPro" id="IPR007387">
    <property type="entry name" value="TRAP_DctQ"/>
</dbReference>
<keyword evidence="7 9" id="KW-0472">Membrane</keyword>
<reference evidence="11 12" key="1">
    <citation type="submission" date="2019-12" db="EMBL/GenBank/DDBJ databases">
        <title>Nitratireductor arenosus sp. nov., Isolated from sea sand, Jeju island, South Korea.</title>
        <authorList>
            <person name="Kim W."/>
        </authorList>
    </citation>
    <scope>NUCLEOTIDE SEQUENCE [LARGE SCALE GENOMIC DNA]</scope>
    <source>
        <strain evidence="11 12">CAU 1489</strain>
    </source>
</reference>
<comment type="subcellular location">
    <subcellularLocation>
        <location evidence="1 9">Cell inner membrane</location>
        <topology evidence="1 9">Multi-pass membrane protein</topology>
    </subcellularLocation>
</comment>
<dbReference type="GO" id="GO:0022857">
    <property type="term" value="F:transmembrane transporter activity"/>
    <property type="evidence" value="ECO:0007669"/>
    <property type="project" value="UniProtKB-UniRule"/>
</dbReference>
<evidence type="ECO:0000256" key="5">
    <source>
        <dbReference type="ARBA" id="ARBA00022692"/>
    </source>
</evidence>
<dbReference type="AlphaFoldDB" id="A0A844QIN9"/>
<keyword evidence="3" id="KW-1003">Cell membrane</keyword>
<feature type="transmembrane region" description="Helical" evidence="9">
    <location>
        <begin position="91"/>
        <end position="112"/>
    </location>
</feature>
<feature type="transmembrane region" description="Helical" evidence="9">
    <location>
        <begin position="12"/>
        <end position="38"/>
    </location>
</feature>
<evidence type="ECO:0000256" key="9">
    <source>
        <dbReference type="RuleBase" id="RU369079"/>
    </source>
</evidence>
<evidence type="ECO:0000256" key="7">
    <source>
        <dbReference type="ARBA" id="ARBA00023136"/>
    </source>
</evidence>
<dbReference type="InterPro" id="IPR055348">
    <property type="entry name" value="DctQ"/>
</dbReference>
<keyword evidence="2 9" id="KW-0813">Transport</keyword>
<evidence type="ECO:0000259" key="10">
    <source>
        <dbReference type="Pfam" id="PF04290"/>
    </source>
</evidence>
<evidence type="ECO:0000256" key="1">
    <source>
        <dbReference type="ARBA" id="ARBA00004429"/>
    </source>
</evidence>
<dbReference type="GO" id="GO:0015740">
    <property type="term" value="P:C4-dicarboxylate transport"/>
    <property type="evidence" value="ECO:0007669"/>
    <property type="project" value="TreeGrafter"/>
</dbReference>